<name>Q2RSM6_RHORT</name>
<dbReference type="PhylomeDB" id="Q2RSM6"/>
<evidence type="ECO:0000256" key="1">
    <source>
        <dbReference type="SAM" id="SignalP"/>
    </source>
</evidence>
<evidence type="ECO:0008006" key="4">
    <source>
        <dbReference type="Google" id="ProtNLM"/>
    </source>
</evidence>
<feature type="chain" id="PRO_5004214797" description="ATP/GTP-binding site motif A" evidence="1">
    <location>
        <begin position="30"/>
        <end position="283"/>
    </location>
</feature>
<evidence type="ECO:0000313" key="3">
    <source>
        <dbReference type="Proteomes" id="UP000001929"/>
    </source>
</evidence>
<dbReference type="DNASU" id="3835495"/>
<dbReference type="KEGG" id="rru:Rru_A2069"/>
<dbReference type="HOGENOM" id="CLU_064490_1_0_5"/>
<dbReference type="InterPro" id="IPR015000">
    <property type="entry name" value="EipB-like"/>
</dbReference>
<reference evidence="2 3" key="1">
    <citation type="journal article" date="2011" name="Stand. Genomic Sci.">
        <title>Complete genome sequence of Rhodospirillum rubrum type strain (S1).</title>
        <authorList>
            <person name="Munk A.C."/>
            <person name="Copeland A."/>
            <person name="Lucas S."/>
            <person name="Lapidus A."/>
            <person name="Del Rio T.G."/>
            <person name="Barry K."/>
            <person name="Detter J.C."/>
            <person name="Hammon N."/>
            <person name="Israni S."/>
            <person name="Pitluck S."/>
            <person name="Brettin T."/>
            <person name="Bruce D."/>
            <person name="Han C."/>
            <person name="Tapia R."/>
            <person name="Gilna P."/>
            <person name="Schmutz J."/>
            <person name="Larimer F."/>
            <person name="Land M."/>
            <person name="Kyrpides N.C."/>
            <person name="Mavromatis K."/>
            <person name="Richardson P."/>
            <person name="Rohde M."/>
            <person name="Goker M."/>
            <person name="Klenk H.P."/>
            <person name="Zhang Y."/>
            <person name="Roberts G.P."/>
            <person name="Reslewic S."/>
            <person name="Schwartz D.C."/>
        </authorList>
    </citation>
    <scope>NUCLEOTIDE SEQUENCE [LARGE SCALE GENOMIC DNA]</scope>
    <source>
        <strain evidence="3">ATCC 11170 / ATH 1.1.1 / DSM 467 / LMG 4362 / NCIMB 8255 / S1</strain>
    </source>
</reference>
<feature type="signal peptide" evidence="1">
    <location>
        <begin position="1"/>
        <end position="29"/>
    </location>
</feature>
<dbReference type="Proteomes" id="UP000001929">
    <property type="component" value="Chromosome"/>
</dbReference>
<keyword evidence="1" id="KW-0732">Signal</keyword>
<dbReference type="EnsemblBacteria" id="ABC22869">
    <property type="protein sequence ID" value="ABC22869"/>
    <property type="gene ID" value="Rru_A2069"/>
</dbReference>
<protein>
    <recommendedName>
        <fullName evidence="4">ATP/GTP-binding site motif A</fullName>
    </recommendedName>
</protein>
<evidence type="ECO:0000313" key="2">
    <source>
        <dbReference type="EMBL" id="ABC22869.1"/>
    </source>
</evidence>
<proteinExistence type="predicted"/>
<keyword evidence="3" id="KW-1185">Reference proteome</keyword>
<dbReference type="PATRIC" id="fig|269796.9.peg.2157"/>
<sequence length="283" mass="30067">MGKGFAAVMIGAAGALAAGGVPLASTAQAAGPTLAPHEAVYALSLARATPGGVVNARGEMNYKLENTCAGWTMETRTTLDLTYAEGGEMATQWEFVAYESKDGGDYSFFVRNKRNGEVDEVLEGSAALAGQPPKGEASFHKPENDVVPLPAGTLFPSAHTLDILRAAERGERYLSRTVFDGASEEGPSLVTAFIGPPLPAGAEATKGLSGPVSNEAGKALLNTPSWRMTIAFFPPDDREDLPNYEVRVRYHDNGVAQEMVQDFGFFSLRTLLKDIKPLPEPDC</sequence>
<accession>Q2RSM6</accession>
<dbReference type="AlphaFoldDB" id="Q2RSM6"/>
<dbReference type="EMBL" id="CP000230">
    <property type="protein sequence ID" value="ABC22869.1"/>
    <property type="molecule type" value="Genomic_DNA"/>
</dbReference>
<dbReference type="eggNOG" id="ENOG502ZXPR">
    <property type="taxonomic scope" value="Bacteria"/>
</dbReference>
<organism evidence="2 3">
    <name type="scientific">Rhodospirillum rubrum (strain ATCC 11170 / ATH 1.1.1 / DSM 467 / LMG 4362 / NCIMB 8255 / S1)</name>
    <dbReference type="NCBI Taxonomy" id="269796"/>
    <lineage>
        <taxon>Bacteria</taxon>
        <taxon>Pseudomonadati</taxon>
        <taxon>Pseudomonadota</taxon>
        <taxon>Alphaproteobacteria</taxon>
        <taxon>Rhodospirillales</taxon>
        <taxon>Rhodospirillaceae</taxon>
        <taxon>Rhodospirillum</taxon>
    </lineage>
</organism>
<dbReference type="STRING" id="269796.Rru_A2069"/>
<dbReference type="Pfam" id="PF08904">
    <property type="entry name" value="EipB_like"/>
    <property type="match status" value="1"/>
</dbReference>
<gene>
    <name evidence="2" type="ordered locus">Rru_A2069</name>
</gene>